<evidence type="ECO:0000313" key="3">
    <source>
        <dbReference type="EMBL" id="ACX72914.1"/>
    </source>
</evidence>
<keyword evidence="2" id="KW-0812">Transmembrane</keyword>
<accession>C9RH62</accession>
<dbReference type="AlphaFoldDB" id="C9RH62"/>
<dbReference type="STRING" id="579137.Metvu_1056"/>
<evidence type="ECO:0000313" key="4">
    <source>
        <dbReference type="Proteomes" id="UP000002063"/>
    </source>
</evidence>
<proteinExistence type="predicted"/>
<dbReference type="RefSeq" id="WP_015733134.1">
    <property type="nucleotide sequence ID" value="NC_013407.1"/>
</dbReference>
<dbReference type="KEGG" id="mvu:Metvu_1056"/>
<gene>
    <name evidence="3" type="ordered locus">Metvu_1056</name>
</gene>
<keyword evidence="2" id="KW-1133">Transmembrane helix</keyword>
<dbReference type="GeneID" id="8513395"/>
<keyword evidence="2" id="KW-0472">Membrane</keyword>
<keyword evidence="1" id="KW-0175">Coiled coil</keyword>
<feature type="transmembrane region" description="Helical" evidence="2">
    <location>
        <begin position="82"/>
        <end position="101"/>
    </location>
</feature>
<protein>
    <submittedName>
        <fullName evidence="3">Uncharacterized protein</fullName>
    </submittedName>
</protein>
<sequence>MGEENKENETEKVKNLEEKVNVLSKRILELERRVDAKLKENEKKLDEKTDKIMRKEVILLIGMHLKTIDDLKRILKLINTNIIVLGILITILYIFLIIAILKVI</sequence>
<keyword evidence="4" id="KW-1185">Reference proteome</keyword>
<evidence type="ECO:0000256" key="2">
    <source>
        <dbReference type="SAM" id="Phobius"/>
    </source>
</evidence>
<dbReference type="EMBL" id="CP001787">
    <property type="protein sequence ID" value="ACX72914.1"/>
    <property type="molecule type" value="Genomic_DNA"/>
</dbReference>
<dbReference type="Proteomes" id="UP000002063">
    <property type="component" value="Chromosome"/>
</dbReference>
<reference evidence="3" key="1">
    <citation type="submission" date="2009-10" db="EMBL/GenBank/DDBJ databases">
        <title>Complete sequence of chromosome of Methanocaldococcus vulcanius M7.</title>
        <authorList>
            <consortium name="US DOE Joint Genome Institute"/>
            <person name="Lucas S."/>
            <person name="Copeland A."/>
            <person name="Lapidus A."/>
            <person name="Glavina del Rio T."/>
            <person name="Dalin E."/>
            <person name="Tice H."/>
            <person name="Bruce D."/>
            <person name="Goodwin L."/>
            <person name="Pitluck S."/>
            <person name="Lcollab F.I."/>
            <person name="Brettin T."/>
            <person name="Detter J.C."/>
            <person name="Han C."/>
            <person name="Tapia R."/>
            <person name="Kuske C.R."/>
            <person name="Schmutz J."/>
            <person name="Larimer F."/>
            <person name="Land M."/>
            <person name="Hauser L."/>
            <person name="Kyrpides N."/>
            <person name="Ovchinikova G."/>
            <person name="Sieprawska-Lupa M."/>
            <person name="Whitman W.B."/>
            <person name="Woyke T."/>
        </authorList>
    </citation>
    <scope>NUCLEOTIDE SEQUENCE [LARGE SCALE GENOMIC DNA]</scope>
    <source>
        <strain evidence="3">M7</strain>
    </source>
</reference>
<dbReference type="eggNOG" id="arCOG09620">
    <property type="taxonomic scope" value="Archaea"/>
</dbReference>
<feature type="coiled-coil region" evidence="1">
    <location>
        <begin position="6"/>
        <end position="47"/>
    </location>
</feature>
<organism evidence="3 4">
    <name type="scientific">Methanocaldococcus vulcanius (strain ATCC 700851 / DSM 12094 / M7)</name>
    <name type="common">Methanococcus vulcanius</name>
    <dbReference type="NCBI Taxonomy" id="579137"/>
    <lineage>
        <taxon>Archaea</taxon>
        <taxon>Methanobacteriati</taxon>
        <taxon>Methanobacteriota</taxon>
        <taxon>Methanomada group</taxon>
        <taxon>Methanococci</taxon>
        <taxon>Methanococcales</taxon>
        <taxon>Methanocaldococcaceae</taxon>
        <taxon>Methanocaldococcus</taxon>
    </lineage>
</organism>
<name>C9RH62_METVM</name>
<dbReference type="HOGENOM" id="CLU_182714_0_0_2"/>
<evidence type="ECO:0000256" key="1">
    <source>
        <dbReference type="SAM" id="Coils"/>
    </source>
</evidence>